<accession>A0AC34FB38</accession>
<name>A0AC34FB38_9BILA</name>
<evidence type="ECO:0000313" key="2">
    <source>
        <dbReference type="WBParaSite" id="ES5_v2.g14193.t1"/>
    </source>
</evidence>
<organism evidence="1 2">
    <name type="scientific">Panagrolaimus sp. ES5</name>
    <dbReference type="NCBI Taxonomy" id="591445"/>
    <lineage>
        <taxon>Eukaryota</taxon>
        <taxon>Metazoa</taxon>
        <taxon>Ecdysozoa</taxon>
        <taxon>Nematoda</taxon>
        <taxon>Chromadorea</taxon>
        <taxon>Rhabditida</taxon>
        <taxon>Tylenchina</taxon>
        <taxon>Panagrolaimomorpha</taxon>
        <taxon>Panagrolaimoidea</taxon>
        <taxon>Panagrolaimidae</taxon>
        <taxon>Panagrolaimus</taxon>
    </lineage>
</organism>
<sequence length="311" mass="36053">MLSSTANLQLQPGLKFLNSDEFRASTLPQVFSLPESIIFYMAKNPPSSGVHQKMIQSCKYFFAQNPILHLHCLCFDDKNGWKTCVENSCLGSMKNRKYREISLDMDKIQSKIWIEFALEIFSSNPSFTSSFIKKLYNGNITYFELMGQNISFNELLFFFQNVICFALYKSTVFYENGGEVPCEIILASLPKLKKLIFRHPPTFHNDSKTVAELLKIPHLKNLVGFVLDKLSESFDIETFFEYLKKNNKTCVVLIFNNPLSEEYKQKLQAIIDKILDAELPRSYKPPYIDFEGQLRGDELYELCKKYFKSLS</sequence>
<dbReference type="Proteomes" id="UP000887579">
    <property type="component" value="Unplaced"/>
</dbReference>
<evidence type="ECO:0000313" key="1">
    <source>
        <dbReference type="Proteomes" id="UP000887579"/>
    </source>
</evidence>
<dbReference type="WBParaSite" id="ES5_v2.g14193.t1">
    <property type="protein sequence ID" value="ES5_v2.g14193.t1"/>
    <property type="gene ID" value="ES5_v2.g14193"/>
</dbReference>
<proteinExistence type="predicted"/>
<reference evidence="2" key="1">
    <citation type="submission" date="2022-11" db="UniProtKB">
        <authorList>
            <consortium name="WormBaseParasite"/>
        </authorList>
    </citation>
    <scope>IDENTIFICATION</scope>
</reference>
<protein>
    <submittedName>
        <fullName evidence="2">Uncharacterized protein</fullName>
    </submittedName>
</protein>